<evidence type="ECO:0008006" key="2">
    <source>
        <dbReference type="Google" id="ProtNLM"/>
    </source>
</evidence>
<sequence length="210" mass="22099">MTVTVDEFQIADPPDAWRDAGFSVDADGVCRIGDVRVRLLGNPSGTGILGWSLRGLAAEGAIDGIPTMTSDTMPAEPATHPNGVTSIDHVVLLSPNLARTVASLAAVGLQPRRQRDAELGGQPMRQIFLRLGSVILEVVGAPDTANEGPSSLWGITYVVADIDATASYFGDHTLPVKDAVQPGRRITTLRHRSLGMSVRTAMISPPILGG</sequence>
<dbReference type="SUPFAM" id="SSF54593">
    <property type="entry name" value="Glyoxalase/Bleomycin resistance protein/Dihydroxybiphenyl dioxygenase"/>
    <property type="match status" value="1"/>
</dbReference>
<proteinExistence type="predicted"/>
<dbReference type="EMBL" id="FLQS01000031">
    <property type="protein sequence ID" value="SBS76859.1"/>
    <property type="molecule type" value="Genomic_DNA"/>
</dbReference>
<evidence type="ECO:0000313" key="1">
    <source>
        <dbReference type="EMBL" id="SBS76859.1"/>
    </source>
</evidence>
<dbReference type="InterPro" id="IPR029068">
    <property type="entry name" value="Glyas_Bleomycin-R_OHBP_Dase"/>
</dbReference>
<reference evidence="1" key="1">
    <citation type="submission" date="2016-03" db="EMBL/GenBank/DDBJ databases">
        <authorList>
            <person name="Ploux O."/>
        </authorList>
    </citation>
    <scope>NUCLEOTIDE SEQUENCE</scope>
    <source>
        <strain evidence="1">UC10</strain>
    </source>
</reference>
<dbReference type="Gene3D" id="3.10.180.10">
    <property type="entry name" value="2,3-Dihydroxybiphenyl 1,2-Dioxygenase, domain 1"/>
    <property type="match status" value="1"/>
</dbReference>
<protein>
    <recommendedName>
        <fullName evidence="2">Glyoxalase/bleomycin resistance protein/dioxygenase</fullName>
    </recommendedName>
</protein>
<organism evidence="1">
    <name type="scientific">uncultured Mycobacterium sp</name>
    <dbReference type="NCBI Taxonomy" id="171292"/>
    <lineage>
        <taxon>Bacteria</taxon>
        <taxon>Bacillati</taxon>
        <taxon>Actinomycetota</taxon>
        <taxon>Actinomycetes</taxon>
        <taxon>Mycobacteriales</taxon>
        <taxon>Mycobacteriaceae</taxon>
        <taxon>Mycobacterium</taxon>
        <taxon>environmental samples</taxon>
    </lineage>
</organism>
<gene>
    <name evidence="1" type="ORF">MHPYR_370060</name>
</gene>
<name>A0A1Y5PHR6_9MYCO</name>
<accession>A0A1Y5PHR6</accession>
<dbReference type="AlphaFoldDB" id="A0A1Y5PHR6"/>